<reference evidence="2 3" key="1">
    <citation type="submission" date="2018-06" db="EMBL/GenBank/DDBJ databases">
        <authorList>
            <consortium name="Pathogen Informatics"/>
            <person name="Doyle S."/>
        </authorList>
    </citation>
    <scope>NUCLEOTIDE SEQUENCE [LARGE SCALE GENOMIC DNA]</scope>
    <source>
        <strain evidence="2 3">NCTC11978</strain>
    </source>
</reference>
<dbReference type="RefSeq" id="WP_115174719.1">
    <property type="nucleotide sequence ID" value="NZ_UGNY01000001.1"/>
</dbReference>
<protein>
    <submittedName>
        <fullName evidence="2">Uncharacterized protein</fullName>
    </submittedName>
</protein>
<proteinExistence type="predicted"/>
<accession>A0A378IR71</accession>
<dbReference type="Proteomes" id="UP000254033">
    <property type="component" value="Unassembled WGS sequence"/>
</dbReference>
<name>A0A378IR71_9GAMM</name>
<keyword evidence="1" id="KW-0175">Coiled coil</keyword>
<dbReference type="EMBL" id="UGNY01000001">
    <property type="protein sequence ID" value="STX37707.1"/>
    <property type="molecule type" value="Genomic_DNA"/>
</dbReference>
<sequence length="252" mass="29470">MLTIINKVKNEEDFKEAGFFKKILGKAQRKIKEKEVDIDDIYNQLCVFFDKELSKDYCFMLIRTWVGAIQLIGVLSTGNITKEKKELKKLLQQIRKVRNKINLWVKEGVTNLLFTLLNDSEVKFDHFFSECREIEKIIELCSQDMKFGNGQNCNRDLIFQTGLFALFDIGKAIGLTHASKNSPLFKFVHIITRVEPKKISDSYAVFKEIIIADEIQGNNVFRLLYKRDEIMKAIHTEKYPYSQRCSYQQVCQ</sequence>
<evidence type="ECO:0000313" key="2">
    <source>
        <dbReference type="EMBL" id="STX37707.1"/>
    </source>
</evidence>
<organism evidence="2 3">
    <name type="scientific">Legionella feeleii</name>
    <dbReference type="NCBI Taxonomy" id="453"/>
    <lineage>
        <taxon>Bacteria</taxon>
        <taxon>Pseudomonadati</taxon>
        <taxon>Pseudomonadota</taxon>
        <taxon>Gammaproteobacteria</taxon>
        <taxon>Legionellales</taxon>
        <taxon>Legionellaceae</taxon>
        <taxon>Legionella</taxon>
    </lineage>
</organism>
<evidence type="ECO:0000313" key="3">
    <source>
        <dbReference type="Proteomes" id="UP000254033"/>
    </source>
</evidence>
<gene>
    <name evidence="2" type="ORF">NCTC11978_00884</name>
</gene>
<feature type="coiled-coil region" evidence="1">
    <location>
        <begin position="80"/>
        <end position="107"/>
    </location>
</feature>
<evidence type="ECO:0000256" key="1">
    <source>
        <dbReference type="SAM" id="Coils"/>
    </source>
</evidence>
<dbReference type="AlphaFoldDB" id="A0A378IR71"/>